<sequence>MKANKILDVLDQFKDSHYQKVLINGNWGIGKTKYVIDFIQNYSEACYVSLFGKKDVNSIIQEIYFHILDKAPSGKVKKLMNVLREKMNTLDVSYFGVSLSIPLIANIHKNLNKELGSIKNFVIVLDDLERKHPELDIKEVFGIIDSLSKIEKIKIVLIAATDQLEDVDRETFINYQEKAIDRIYKIEEYADEAPIQILGNSIWRVLEEQINALDFNNLRTFEKTSLFIEEVLTVIEDKYFTDKFTKDDLYRMCFATVFFNIEHNGELRLLDGEANNVEYMKAYYQESENGTIDYLCNFIIQNSLDNVLSKGVFHFIKKWYETGAYNKESLIGAINTINNYKEKTHNFYSSDQEILGVINRTVERIKQLNGSESINEIIFEVSTAISWCEILSIDFDLSNEEILESIKKNIKKKVDVDQNEFNIWEFHTDSPKALSLVESIYKSIKIECFNRLIKKIIECYEQKFYEPLHLKELTQLIEQNPEITIIKEDLLTVLSTYKYLFPFPSGKITEKQWGWCHRIKKLVITIQRSWQIENYYVDFKNYVNDTAVHQSIEDKMLQHRLKELFKQ</sequence>
<dbReference type="SUPFAM" id="SSF52540">
    <property type="entry name" value="P-loop containing nucleoside triphosphate hydrolases"/>
    <property type="match status" value="1"/>
</dbReference>
<dbReference type="KEGG" id="pson:JI735_19645"/>
<dbReference type="Pfam" id="PF07693">
    <property type="entry name" value="KAP_NTPase"/>
    <property type="match status" value="1"/>
</dbReference>
<name>A0A974SB53_9BACL</name>
<protein>
    <recommendedName>
        <fullName evidence="1">KAP NTPase domain-containing protein</fullName>
    </recommendedName>
</protein>
<dbReference type="RefSeq" id="WP_039833845.1">
    <property type="nucleotide sequence ID" value="NZ_CP068595.1"/>
</dbReference>
<dbReference type="Proteomes" id="UP000595841">
    <property type="component" value="Chromosome"/>
</dbReference>
<reference evidence="2 3" key="1">
    <citation type="submission" date="2021-01" db="EMBL/GenBank/DDBJ databases">
        <title>Whole genome sequence of Paenibacillus sonchi LMG 24727 for comparative genomics.</title>
        <authorList>
            <person name="Lee G."/>
            <person name="Kim M.-J."/>
            <person name="Lim K."/>
            <person name="Shin J.-H."/>
        </authorList>
    </citation>
    <scope>NUCLEOTIDE SEQUENCE [LARGE SCALE GENOMIC DNA]</scope>
    <source>
        <strain evidence="2 3">LMG 24727</strain>
    </source>
</reference>
<dbReference type="EMBL" id="CP068595">
    <property type="protein sequence ID" value="QQZ58944.1"/>
    <property type="molecule type" value="Genomic_DNA"/>
</dbReference>
<evidence type="ECO:0000313" key="3">
    <source>
        <dbReference type="Proteomes" id="UP000595841"/>
    </source>
</evidence>
<dbReference type="InterPro" id="IPR027417">
    <property type="entry name" value="P-loop_NTPase"/>
</dbReference>
<organism evidence="2 3">
    <name type="scientific">Paenibacillus sonchi</name>
    <dbReference type="NCBI Taxonomy" id="373687"/>
    <lineage>
        <taxon>Bacteria</taxon>
        <taxon>Bacillati</taxon>
        <taxon>Bacillota</taxon>
        <taxon>Bacilli</taxon>
        <taxon>Bacillales</taxon>
        <taxon>Paenibacillaceae</taxon>
        <taxon>Paenibacillus</taxon>
        <taxon>Paenibacillus sonchi group</taxon>
    </lineage>
</organism>
<feature type="domain" description="KAP NTPase" evidence="1">
    <location>
        <begin position="4"/>
        <end position="172"/>
    </location>
</feature>
<dbReference type="Gene3D" id="3.40.50.300">
    <property type="entry name" value="P-loop containing nucleotide triphosphate hydrolases"/>
    <property type="match status" value="1"/>
</dbReference>
<gene>
    <name evidence="2" type="ORF">JI735_19645</name>
</gene>
<proteinExistence type="predicted"/>
<keyword evidence="3" id="KW-1185">Reference proteome</keyword>
<evidence type="ECO:0000259" key="1">
    <source>
        <dbReference type="Pfam" id="PF07693"/>
    </source>
</evidence>
<dbReference type="InterPro" id="IPR011646">
    <property type="entry name" value="KAP_P-loop"/>
</dbReference>
<evidence type="ECO:0000313" key="2">
    <source>
        <dbReference type="EMBL" id="QQZ58944.1"/>
    </source>
</evidence>
<accession>A0A974SB53</accession>
<dbReference type="AlphaFoldDB" id="A0A974SB53"/>